<dbReference type="PANTHER" id="PTHR11046">
    <property type="entry name" value="OLIGORIBONUCLEASE, MITOCHONDRIAL"/>
    <property type="match status" value="1"/>
</dbReference>
<comment type="catalytic activity">
    <reaction evidence="1 13">
        <text>Exonucleolytic cleavage in the 3'- to 5'-direction to yield nucleoside 5'-phosphates.</text>
        <dbReference type="EC" id="3.1.11.1"/>
    </reaction>
</comment>
<keyword evidence="10" id="KW-0238">DNA-binding</keyword>
<dbReference type="Gene3D" id="3.30.420.10">
    <property type="entry name" value="Ribonuclease H-like superfamily/Ribonuclease H"/>
    <property type="match status" value="1"/>
</dbReference>
<organism evidence="18 19">
    <name type="scientific">Photobacterium gaetbulicola Gung47</name>
    <dbReference type="NCBI Taxonomy" id="658445"/>
    <lineage>
        <taxon>Bacteria</taxon>
        <taxon>Pseudomonadati</taxon>
        <taxon>Pseudomonadota</taxon>
        <taxon>Gammaproteobacteria</taxon>
        <taxon>Vibrionales</taxon>
        <taxon>Vibrionaceae</taxon>
        <taxon>Photobacterium</taxon>
    </lineage>
</organism>
<dbReference type="EMBL" id="CP005974">
    <property type="protein sequence ID" value="AJR08585.1"/>
    <property type="molecule type" value="Genomic_DNA"/>
</dbReference>
<evidence type="ECO:0000313" key="18">
    <source>
        <dbReference type="EMBL" id="AJR08585.1"/>
    </source>
</evidence>
<dbReference type="CDD" id="cd06138">
    <property type="entry name" value="ExoI_N"/>
    <property type="match status" value="1"/>
</dbReference>
<dbReference type="InterPro" id="IPR038649">
    <property type="entry name" value="EXOI_SH3_sf"/>
</dbReference>
<dbReference type="InterPro" id="IPR022894">
    <property type="entry name" value="Oligoribonuclease"/>
</dbReference>
<gene>
    <name evidence="18" type="ORF">H744_2c1921</name>
</gene>
<feature type="binding site" evidence="15">
    <location>
        <position position="23"/>
    </location>
    <ligand>
        <name>Mg(2+)</name>
        <dbReference type="ChEBI" id="CHEBI:18420"/>
        <label>2</label>
    </ligand>
</feature>
<dbReference type="GO" id="GO:0000175">
    <property type="term" value="F:3'-5'-RNA exonuclease activity"/>
    <property type="evidence" value="ECO:0007669"/>
    <property type="project" value="InterPro"/>
</dbReference>
<name>A0A0C5WZU4_9GAMM</name>
<evidence type="ECO:0000256" key="9">
    <source>
        <dbReference type="ARBA" id="ARBA00022842"/>
    </source>
</evidence>
<dbReference type="GO" id="GO:0008310">
    <property type="term" value="F:single-stranded DNA 3'-5' DNA exonuclease activity"/>
    <property type="evidence" value="ECO:0007669"/>
    <property type="project" value="UniProtKB-EC"/>
</dbReference>
<accession>A0A0C5WZU4</accession>
<dbReference type="GO" id="GO:0006281">
    <property type="term" value="P:DNA repair"/>
    <property type="evidence" value="ECO:0007669"/>
    <property type="project" value="UniProtKB-KW"/>
</dbReference>
<evidence type="ECO:0000256" key="7">
    <source>
        <dbReference type="ARBA" id="ARBA00022801"/>
    </source>
</evidence>
<keyword evidence="9 15" id="KW-0460">Magnesium</keyword>
<keyword evidence="6 13" id="KW-0227">DNA damage</keyword>
<keyword evidence="4 13" id="KW-0540">Nuclease</keyword>
<dbReference type="NCBIfam" id="NF008746">
    <property type="entry name" value="PRK11779.1"/>
    <property type="match status" value="1"/>
</dbReference>
<dbReference type="Gene3D" id="1.10.287.1240">
    <property type="match status" value="1"/>
</dbReference>
<dbReference type="Pfam" id="PF08411">
    <property type="entry name" value="ExoI_SH3"/>
    <property type="match status" value="1"/>
</dbReference>
<dbReference type="GO" id="GO:0003677">
    <property type="term" value="F:DNA binding"/>
    <property type="evidence" value="ECO:0007669"/>
    <property type="project" value="UniProtKB-KW"/>
</dbReference>
<evidence type="ECO:0000256" key="2">
    <source>
        <dbReference type="ARBA" id="ARBA00012108"/>
    </source>
</evidence>
<evidence type="ECO:0000256" key="8">
    <source>
        <dbReference type="ARBA" id="ARBA00022839"/>
    </source>
</evidence>
<dbReference type="PIRSF" id="PIRSF000977">
    <property type="entry name" value="Exodeoxyribonuclease_I"/>
    <property type="match status" value="1"/>
</dbReference>
<dbReference type="InterPro" id="IPR013620">
    <property type="entry name" value="Exonuc_1_SH3"/>
</dbReference>
<protein>
    <recommendedName>
        <fullName evidence="3 13">Exodeoxyribonuclease I</fullName>
        <ecNumber evidence="2 13">3.1.11.1</ecNumber>
    </recommendedName>
</protein>
<dbReference type="InterPro" id="IPR023607">
    <property type="entry name" value="Exodeoxyribonuclease_I"/>
</dbReference>
<keyword evidence="7 13" id="KW-0378">Hydrolase</keyword>
<feature type="binding site" evidence="15">
    <location>
        <position position="192"/>
    </location>
    <ligand>
        <name>Mg(2+)</name>
        <dbReference type="ChEBI" id="CHEBI:18420"/>
        <label>2</label>
    </ligand>
</feature>
<feature type="domain" description="ExoI SH3-like" evidence="16">
    <location>
        <begin position="208"/>
        <end position="362"/>
    </location>
</feature>
<dbReference type="PROSITE" id="PS51784">
    <property type="entry name" value="EXOI_SH3"/>
    <property type="match status" value="1"/>
</dbReference>
<feature type="binding site" evidence="15">
    <location>
        <position position="21"/>
    </location>
    <ligand>
        <name>Mg(2+)</name>
        <dbReference type="ChEBI" id="CHEBI:18420"/>
        <label>1</label>
    </ligand>
</feature>
<reference evidence="18 19" key="1">
    <citation type="submission" date="2013-05" db="EMBL/GenBank/DDBJ databases">
        <title>Complete genome sequence of the lipase-producing bacterium Photobacterium gaetbulicola Gung47.</title>
        <authorList>
            <person name="Kim Y.-O."/>
        </authorList>
    </citation>
    <scope>NUCLEOTIDE SEQUENCE [LARGE SCALE GENOMIC DNA]</scope>
    <source>
        <strain evidence="18 19">Gung47</strain>
    </source>
</reference>
<sequence length="481" mass="55649">MRWLLETTMNDTNQPTLFWLDYETFGANPALDRPCQFAGVRTDMDMNIIGEPLVIYCKPPVDYLPSPEACLITGITPQEAHEKGLSEPEFIARIHHELSKPNTCVIGYNNVRFDDEVTRYTLYRNFYDPYAWSWQNGNSRWDLLDIMRTCYALRPDGMNWPTNEDGLPIFKLEHLSVANGIEHANAHDAMADVYATIELAKIVKQNQPKLFDYFFKLRNKRKLQELVDIVEMTPLMHVSGMFGVECGNTSWIVPMAWHPDNKNAVITVNLAMDPTPLIELPADELRERLYTKRIDLGPDELPVPLKLVHLNKCPVLAPAKTLRAEDAARIGIDREACLKNLATLKAHPEIREKLLAIYSVEREFEKHDNVDAMLYDGFFSNADRSTIDIIQKTPEDELGKLELNVSDKRIKPLLFRYRARNFPMTLDYQEQQRWKHHCQDFFEENLPGYIQNLEAVAMEHQSSEKNMKILKAVYDYVQTLV</sequence>
<evidence type="ECO:0000313" key="19">
    <source>
        <dbReference type="Proteomes" id="UP000032303"/>
    </source>
</evidence>
<evidence type="ECO:0000256" key="3">
    <source>
        <dbReference type="ARBA" id="ARBA00019900"/>
    </source>
</evidence>
<dbReference type="FunFam" id="3.30.420.10:FF:000033">
    <property type="entry name" value="Exodeoxyribonuclease I"/>
    <property type="match status" value="1"/>
</dbReference>
<dbReference type="AlphaFoldDB" id="A0A0C5WZU4"/>
<evidence type="ECO:0000256" key="5">
    <source>
        <dbReference type="ARBA" id="ARBA00022723"/>
    </source>
</evidence>
<dbReference type="KEGG" id="pgb:H744_2c1921"/>
<comment type="cofactor">
    <cofactor evidence="15">
        <name>Mg(2+)</name>
        <dbReference type="ChEBI" id="CHEBI:18420"/>
    </cofactor>
    <text evidence="15">Binds 2 Mg(2+) ions per monomer.</text>
</comment>
<keyword evidence="19" id="KW-1185">Reference proteome</keyword>
<feature type="binding site" evidence="14">
    <location>
        <position position="171"/>
    </location>
    <ligand>
        <name>substrate</name>
    </ligand>
</feature>
<dbReference type="HOGENOM" id="CLU_043508_1_1_6"/>
<keyword evidence="5 15" id="KW-0479">Metal-binding</keyword>
<dbReference type="InterPro" id="IPR036397">
    <property type="entry name" value="RNaseH_sf"/>
</dbReference>
<dbReference type="FunFam" id="3.30.1520.20:FF:000001">
    <property type="entry name" value="Exodeoxyribonuclease I"/>
    <property type="match status" value="1"/>
</dbReference>
<evidence type="ECO:0000256" key="11">
    <source>
        <dbReference type="ARBA" id="ARBA00023204"/>
    </source>
</evidence>
<dbReference type="PROSITE" id="PS51785">
    <property type="entry name" value="EXOI_C"/>
    <property type="match status" value="1"/>
</dbReference>
<comment type="subunit">
    <text evidence="12">Monomer. Interacts with ssb (via C-terminus); this interaction stimulates the exonuclease activity by recruiting the enzyme to its substrate.</text>
</comment>
<proteinExistence type="predicted"/>
<evidence type="ECO:0000256" key="14">
    <source>
        <dbReference type="PIRSR" id="PIRSR000977-1"/>
    </source>
</evidence>
<feature type="binding site" evidence="14">
    <location>
        <position position="23"/>
    </location>
    <ligand>
        <name>substrate</name>
    </ligand>
</feature>
<evidence type="ECO:0000256" key="13">
    <source>
        <dbReference type="PIRNR" id="PIRNR000977"/>
    </source>
</evidence>
<dbReference type="FunFam" id="1.20.1280.70:FF:000001">
    <property type="entry name" value="Exodeoxyribonuclease I"/>
    <property type="match status" value="1"/>
</dbReference>
<evidence type="ECO:0000256" key="15">
    <source>
        <dbReference type="PIRSR" id="PIRSR000977-2"/>
    </source>
</evidence>
<dbReference type="STRING" id="658445.H744_2c1921"/>
<keyword evidence="8 13" id="KW-0269">Exonuclease</keyword>
<dbReference type="Gene3D" id="3.30.1520.20">
    <property type="entry name" value="Exonuclease ExoI, domain 2"/>
    <property type="match status" value="1"/>
</dbReference>
<dbReference type="Proteomes" id="UP000032303">
    <property type="component" value="Chromosome 2"/>
</dbReference>
<dbReference type="InterPro" id="IPR058561">
    <property type="entry name" value="Exonuc_1_C"/>
</dbReference>
<evidence type="ECO:0000256" key="12">
    <source>
        <dbReference type="ARBA" id="ARBA00046792"/>
    </source>
</evidence>
<keyword evidence="11 13" id="KW-0234">DNA repair</keyword>
<dbReference type="InterPro" id="IPR012337">
    <property type="entry name" value="RNaseH-like_sf"/>
</dbReference>
<evidence type="ECO:0000256" key="1">
    <source>
        <dbReference type="ARBA" id="ARBA00000563"/>
    </source>
</evidence>
<feature type="domain" description="ExoI C-terminal" evidence="17">
    <location>
        <begin position="365"/>
        <end position="481"/>
    </location>
</feature>
<evidence type="ECO:0000259" key="16">
    <source>
        <dbReference type="PROSITE" id="PS51784"/>
    </source>
</evidence>
<evidence type="ECO:0000256" key="10">
    <source>
        <dbReference type="ARBA" id="ARBA00023125"/>
    </source>
</evidence>
<dbReference type="Pfam" id="PF26016">
    <property type="entry name" value="ExoI_C"/>
    <property type="match status" value="1"/>
</dbReference>
<dbReference type="InterPro" id="IPR034747">
    <property type="entry name" value="EXOI_SH3"/>
</dbReference>
<dbReference type="InterPro" id="IPR013520">
    <property type="entry name" value="Ribonucl_H"/>
</dbReference>
<dbReference type="EC" id="3.1.11.1" evidence="2 13"/>
<dbReference type="Gene3D" id="1.20.1280.70">
    <property type="entry name" value="Exonuclease ExoI, domain 3"/>
    <property type="match status" value="1"/>
</dbReference>
<dbReference type="PANTHER" id="PTHR11046:SF11">
    <property type="entry name" value="EXODEOXYRIBONUCLEASE I"/>
    <property type="match status" value="1"/>
</dbReference>
<evidence type="ECO:0000256" key="6">
    <source>
        <dbReference type="ARBA" id="ARBA00022763"/>
    </source>
</evidence>
<dbReference type="GO" id="GO:0046872">
    <property type="term" value="F:metal ion binding"/>
    <property type="evidence" value="ECO:0007669"/>
    <property type="project" value="UniProtKB-KW"/>
</dbReference>
<dbReference type="PATRIC" id="fig|658445.3.peg.3862"/>
<evidence type="ECO:0000259" key="17">
    <source>
        <dbReference type="PROSITE" id="PS51785"/>
    </source>
</evidence>
<dbReference type="SUPFAM" id="SSF53098">
    <property type="entry name" value="Ribonuclease H-like"/>
    <property type="match status" value="1"/>
</dbReference>
<dbReference type="Pfam" id="PF00929">
    <property type="entry name" value="RNase_T"/>
    <property type="match status" value="1"/>
</dbReference>
<evidence type="ECO:0000256" key="4">
    <source>
        <dbReference type="ARBA" id="ARBA00022722"/>
    </source>
</evidence>